<dbReference type="EMBL" id="LT719092">
    <property type="protein sequence ID" value="SJK85231.1"/>
    <property type="molecule type" value="Genomic_DNA"/>
</dbReference>
<keyword evidence="1" id="KW-0472">Membrane</keyword>
<feature type="transmembrane region" description="Helical" evidence="1">
    <location>
        <begin position="45"/>
        <end position="66"/>
    </location>
</feature>
<evidence type="ECO:0000313" key="3">
    <source>
        <dbReference type="Proteomes" id="UP000187822"/>
    </source>
</evidence>
<sequence>MQSPYLKIGFQIIHHHRFLWHYRVILGNSYVSDSLYFTVNFDIDFRFPMFLGFSYNACFRPILYLIMRTHM</sequence>
<reference evidence="3" key="1">
    <citation type="submission" date="2016-06" db="EMBL/GenBank/DDBJ databases">
        <authorList>
            <person name="Toshchakov V.S."/>
        </authorList>
    </citation>
    <scope>NUCLEOTIDE SEQUENCE [LARGE SCALE GENOMIC DNA]</scope>
    <source>
        <strain>PM4 (JCM 30641</strain>
        <strain evidence="3">\VKM B-2940)</strain>
    </source>
</reference>
<proteinExistence type="predicted"/>
<gene>
    <name evidence="2" type="ORF">CPM_1434</name>
</gene>
<dbReference type="STRING" id="1673428.CPM_1434"/>
<protein>
    <submittedName>
        <fullName evidence="2">Membrane protein</fullName>
    </submittedName>
</protein>
<name>A0A1R4A8C9_9ARCH</name>
<dbReference type="Proteomes" id="UP000187822">
    <property type="component" value="Chromosome I"/>
</dbReference>
<keyword evidence="3" id="KW-1185">Reference proteome</keyword>
<evidence type="ECO:0000313" key="2">
    <source>
        <dbReference type="EMBL" id="SJK85231.1"/>
    </source>
</evidence>
<accession>A0A1R4A8C9</accession>
<keyword evidence="1" id="KW-0812">Transmembrane</keyword>
<dbReference type="AlphaFoldDB" id="A0A1R4A8C9"/>
<organism evidence="2 3">
    <name type="scientific">Cuniculiplasma divulgatum</name>
    <dbReference type="NCBI Taxonomy" id="1673428"/>
    <lineage>
        <taxon>Archaea</taxon>
        <taxon>Methanobacteriati</taxon>
        <taxon>Thermoplasmatota</taxon>
        <taxon>Thermoplasmata</taxon>
        <taxon>Thermoplasmatales</taxon>
        <taxon>Cuniculiplasmataceae</taxon>
        <taxon>Cuniculiplasma</taxon>
    </lineage>
</organism>
<evidence type="ECO:0000256" key="1">
    <source>
        <dbReference type="SAM" id="Phobius"/>
    </source>
</evidence>
<keyword evidence="1" id="KW-1133">Transmembrane helix</keyword>
<dbReference type="KEGG" id="cdiv:CPM_1434"/>